<feature type="compositionally biased region" description="Basic and acidic residues" evidence="1">
    <location>
        <begin position="1"/>
        <end position="21"/>
    </location>
</feature>
<dbReference type="RefSeq" id="WP_354698040.1">
    <property type="nucleotide sequence ID" value="NZ_CP114014.1"/>
</dbReference>
<evidence type="ECO:0000256" key="1">
    <source>
        <dbReference type="SAM" id="MobiDB-lite"/>
    </source>
</evidence>
<feature type="region of interest" description="Disordered" evidence="1">
    <location>
        <begin position="1"/>
        <end position="52"/>
    </location>
</feature>
<dbReference type="AlphaFoldDB" id="A0AAU7AYU4"/>
<organism evidence="2">
    <name type="scientific">Paraconexibacter sp. AEG42_29</name>
    <dbReference type="NCBI Taxonomy" id="2997339"/>
    <lineage>
        <taxon>Bacteria</taxon>
        <taxon>Bacillati</taxon>
        <taxon>Actinomycetota</taxon>
        <taxon>Thermoleophilia</taxon>
        <taxon>Solirubrobacterales</taxon>
        <taxon>Paraconexibacteraceae</taxon>
        <taxon>Paraconexibacter</taxon>
    </lineage>
</organism>
<accession>A0AAU7AYU4</accession>
<dbReference type="KEGG" id="parq:DSM112329_03702"/>
<dbReference type="EMBL" id="CP114014">
    <property type="protein sequence ID" value="XAY06824.1"/>
    <property type="molecule type" value="Genomic_DNA"/>
</dbReference>
<name>A0AAU7AYU4_9ACTN</name>
<reference evidence="2" key="1">
    <citation type="submission" date="2022-12" db="EMBL/GenBank/DDBJ databases">
        <title>Paraconexibacter alkalitolerans sp. nov. and Baekduia alba sp. nov., isolated from soil and emended description of the genera Paraconexibacter (Chun et al., 2020) and Baekduia (An et al., 2020).</title>
        <authorList>
            <person name="Vieira S."/>
            <person name="Huber K.J."/>
            <person name="Geppert A."/>
            <person name="Wolf J."/>
            <person name="Neumann-Schaal M."/>
            <person name="Muesken M."/>
            <person name="Overmann J."/>
        </authorList>
    </citation>
    <scope>NUCLEOTIDE SEQUENCE</scope>
    <source>
        <strain evidence="2">AEG42_29</strain>
    </source>
</reference>
<evidence type="ECO:0000313" key="2">
    <source>
        <dbReference type="EMBL" id="XAY06824.1"/>
    </source>
</evidence>
<sequence length="52" mass="5614">MSTDPDRDPANPTPEELRETAASEGLMATEEETDPAFVDDRDPADVPEPDVA</sequence>
<protein>
    <submittedName>
        <fullName evidence="2">Uncharacterized protein</fullName>
    </submittedName>
</protein>
<proteinExistence type="predicted"/>
<gene>
    <name evidence="2" type="ORF">DSM112329_03702</name>
</gene>